<sequence length="1134" mass="129219">MAPTLRSGQASKTVDNQSGQASKTVDDQTAPAIDTPDTVNGVEGAAAEAGNSNDTDDDIEAATAHNQEVIDHQRRQIRRVRQDIKYEENERELERLNARRQEGPRATTTTPENNGGFTPGPREPCPYAGGPKGSRRQLQEYLDKINQSRELMPEQFPTEWDFIVWAGTYLEKTAMSDWRRQKEQHDRAWVTYDNYLKVLEQNLSPGEDTDERNIVTFNAVKPNANDTITSWYKKLYELYRFLPDTYKQMGEAPIQDRWRARLPHHILTELRRWDPRQVARQPVHEISAQLDAIIDSKPFRSRSDNKKDRQPKAGTTEKSTTRTLYYDKSDSTTEAFRHPPPYRGREFRRGSQRGSGRDQGRNPNYLPVAEKTSTTSVQSFAGPPQKKGDFVPKDELDARKAAGLCIKSNLQLSSLPISDGIPELIGGQLEVDTPGAFGRNVVHKYMIDNGSQGNTVTRAVIDKLSLRTEPYGARGNVWGNVVDLSESVVLTIVAYDTAGQPYRYKSRFLVSRNDAPAAFVLGLPFLVHANPNHKYDTGKFLWRKGKHTKANRMFTPSERKALKGVVNMSNLSITDHFIGPADLVTDMENYAVHINSLYYDKKDDNVYDALPPEYHDFADIFQAAEKQSLPERGPHDHAIDLEPGQQPPFGKLYSMSPAELDVLKVYLNDAVKAGIIHKSISPAASPVMFVPKSDGSLQLVIDYRRLNDITIKNRYPLPLISDMLDRLQGAKKFTKLDCKDAYNRVWIKGGDEWKTAFHTRFGLFEYLAMPFGLTNAPATFQAFIDKALGEFLDITCVVYLDNILIFSKNESDHEEHVRQVLAALRRYDLHLKISKCSFNTTEVDFLGFRINTEGIFMDPERIRAVEEWLPPQDVHQLQVFLGFANFFRRFIKNYSRIAAPLLNLLKTGKNKKEIGVKVRQTNVVPPPFPLSKTALEAFKALKEAFTSAPLLRYFDENKPMRVEMDASAFAIGGILTQQFEINGHLHWLPVAYYSKKLLDTETRYRTGEQELFAIIEAMHHWRHYCRGARHLIVVLTDHANLVWFMTTSNLTRRQLKWAEKLAEYDFNVTYREGKKNPADGLSRRPDYELPKASTTSTAAETVRQSFRLGSNDYKPVQEKLYTLAVMTLRPRRPV</sequence>
<dbReference type="GO" id="GO:0004519">
    <property type="term" value="F:endonuclease activity"/>
    <property type="evidence" value="ECO:0007669"/>
    <property type="project" value="UniProtKB-KW"/>
</dbReference>
<feature type="region of interest" description="Disordered" evidence="7">
    <location>
        <begin position="1075"/>
        <end position="1100"/>
    </location>
</feature>
<reference evidence="10" key="1">
    <citation type="submission" date="2017-03" db="EMBL/GenBank/DDBJ databases">
        <authorList>
            <person name="Sharma R."/>
            <person name="Thines M."/>
        </authorList>
    </citation>
    <scope>NUCLEOTIDE SEQUENCE [LARGE SCALE GENOMIC DNA]</scope>
</reference>
<accession>A0A1W5CT83</accession>
<feature type="domain" description="Reverse transcriptase" evidence="8">
    <location>
        <begin position="671"/>
        <end position="850"/>
    </location>
</feature>
<evidence type="ECO:0000256" key="4">
    <source>
        <dbReference type="ARBA" id="ARBA00022759"/>
    </source>
</evidence>
<dbReference type="InterPro" id="IPR000477">
    <property type="entry name" value="RT_dom"/>
</dbReference>
<evidence type="ECO:0000256" key="6">
    <source>
        <dbReference type="ARBA" id="ARBA00022918"/>
    </source>
</evidence>
<feature type="compositionally biased region" description="Basic and acidic residues" evidence="7">
    <location>
        <begin position="1075"/>
        <end position="1089"/>
    </location>
</feature>
<evidence type="ECO:0000256" key="7">
    <source>
        <dbReference type="SAM" id="MobiDB-lite"/>
    </source>
</evidence>
<dbReference type="GO" id="GO:0016787">
    <property type="term" value="F:hydrolase activity"/>
    <property type="evidence" value="ECO:0007669"/>
    <property type="project" value="UniProtKB-KW"/>
</dbReference>
<organism evidence="9 10">
    <name type="scientific">Lasallia pustulata</name>
    <dbReference type="NCBI Taxonomy" id="136370"/>
    <lineage>
        <taxon>Eukaryota</taxon>
        <taxon>Fungi</taxon>
        <taxon>Dikarya</taxon>
        <taxon>Ascomycota</taxon>
        <taxon>Pezizomycotina</taxon>
        <taxon>Lecanoromycetes</taxon>
        <taxon>OSLEUM clade</taxon>
        <taxon>Umbilicariomycetidae</taxon>
        <taxon>Umbilicariales</taxon>
        <taxon>Umbilicariaceae</taxon>
        <taxon>Lasallia</taxon>
    </lineage>
</organism>
<dbReference type="FunFam" id="3.30.70.270:FF:000063">
    <property type="entry name" value="Zinc knuckle domaincontaining protein"/>
    <property type="match status" value="1"/>
</dbReference>
<feature type="compositionally biased region" description="Polar residues" evidence="7">
    <location>
        <begin position="1"/>
        <end position="23"/>
    </location>
</feature>
<evidence type="ECO:0000256" key="5">
    <source>
        <dbReference type="ARBA" id="ARBA00022801"/>
    </source>
</evidence>
<keyword evidence="6" id="KW-0695">RNA-directed DNA polymerase</keyword>
<keyword evidence="3" id="KW-0540">Nuclease</keyword>
<protein>
    <submittedName>
        <fullName evidence="9">Gag polymerase env</fullName>
    </submittedName>
</protein>
<evidence type="ECO:0000256" key="2">
    <source>
        <dbReference type="ARBA" id="ARBA00022695"/>
    </source>
</evidence>
<dbReference type="PANTHER" id="PTHR37984:SF5">
    <property type="entry name" value="PROTEIN NYNRIN-LIKE"/>
    <property type="match status" value="1"/>
</dbReference>
<dbReference type="InterPro" id="IPR041373">
    <property type="entry name" value="RT_RNaseH"/>
</dbReference>
<dbReference type="CDD" id="cd09274">
    <property type="entry name" value="RNase_HI_RT_Ty3"/>
    <property type="match status" value="1"/>
</dbReference>
<evidence type="ECO:0000313" key="10">
    <source>
        <dbReference type="Proteomes" id="UP000192927"/>
    </source>
</evidence>
<dbReference type="PROSITE" id="PS50878">
    <property type="entry name" value="RT_POL"/>
    <property type="match status" value="1"/>
</dbReference>
<dbReference type="CDD" id="cd01647">
    <property type="entry name" value="RT_LTR"/>
    <property type="match status" value="1"/>
</dbReference>
<feature type="compositionally biased region" description="Basic and acidic residues" evidence="7">
    <location>
        <begin position="325"/>
        <end position="360"/>
    </location>
</feature>
<feature type="region of interest" description="Disordered" evidence="7">
    <location>
        <begin position="372"/>
        <end position="391"/>
    </location>
</feature>
<proteinExistence type="predicted"/>
<dbReference type="GO" id="GO:0003964">
    <property type="term" value="F:RNA-directed DNA polymerase activity"/>
    <property type="evidence" value="ECO:0007669"/>
    <property type="project" value="UniProtKB-KW"/>
</dbReference>
<keyword evidence="1" id="KW-0808">Transferase</keyword>
<evidence type="ECO:0000256" key="3">
    <source>
        <dbReference type="ARBA" id="ARBA00022722"/>
    </source>
</evidence>
<dbReference type="SUPFAM" id="SSF56672">
    <property type="entry name" value="DNA/RNA polymerases"/>
    <property type="match status" value="1"/>
</dbReference>
<feature type="compositionally biased region" description="Low complexity" evidence="7">
    <location>
        <begin position="39"/>
        <end position="51"/>
    </location>
</feature>
<keyword evidence="10" id="KW-1185">Reference proteome</keyword>
<name>A0A1W5CT83_9LECA</name>
<keyword evidence="4" id="KW-0255">Endonuclease</keyword>
<dbReference type="AlphaFoldDB" id="A0A1W5CT83"/>
<dbReference type="Proteomes" id="UP000192927">
    <property type="component" value="Unassembled WGS sequence"/>
</dbReference>
<feature type="compositionally biased region" description="Basic and acidic residues" evidence="7">
    <location>
        <begin position="92"/>
        <end position="103"/>
    </location>
</feature>
<dbReference type="Gene3D" id="3.10.10.10">
    <property type="entry name" value="HIV Type 1 Reverse Transcriptase, subunit A, domain 1"/>
    <property type="match status" value="1"/>
</dbReference>
<feature type="region of interest" description="Disordered" evidence="7">
    <location>
        <begin position="92"/>
        <end position="136"/>
    </location>
</feature>
<dbReference type="EMBL" id="FWEW01000211">
    <property type="protein sequence ID" value="SLM34053.1"/>
    <property type="molecule type" value="Genomic_DNA"/>
</dbReference>
<feature type="compositionally biased region" description="Basic and acidic residues" evidence="7">
    <location>
        <begin position="297"/>
        <end position="311"/>
    </location>
</feature>
<dbReference type="InterPro" id="IPR043502">
    <property type="entry name" value="DNA/RNA_pol_sf"/>
</dbReference>
<feature type="region of interest" description="Disordered" evidence="7">
    <location>
        <begin position="294"/>
        <end position="367"/>
    </location>
</feature>
<feature type="compositionally biased region" description="Polar residues" evidence="7">
    <location>
        <begin position="106"/>
        <end position="116"/>
    </location>
</feature>
<dbReference type="Pfam" id="PF17917">
    <property type="entry name" value="RT_RNaseH"/>
    <property type="match status" value="1"/>
</dbReference>
<feature type="region of interest" description="Disordered" evidence="7">
    <location>
        <begin position="1"/>
        <end position="68"/>
    </location>
</feature>
<evidence type="ECO:0000259" key="8">
    <source>
        <dbReference type="PROSITE" id="PS50878"/>
    </source>
</evidence>
<dbReference type="InterPro" id="IPR050951">
    <property type="entry name" value="Retrovirus_Pol_polyprotein"/>
</dbReference>
<keyword evidence="2" id="KW-0548">Nucleotidyltransferase</keyword>
<dbReference type="Pfam" id="PF00078">
    <property type="entry name" value="RVT_1"/>
    <property type="match status" value="1"/>
</dbReference>
<dbReference type="Gene3D" id="3.30.70.270">
    <property type="match status" value="2"/>
</dbReference>
<dbReference type="InterPro" id="IPR043128">
    <property type="entry name" value="Rev_trsase/Diguanyl_cyclase"/>
</dbReference>
<keyword evidence="5" id="KW-0378">Hydrolase</keyword>
<evidence type="ECO:0000313" key="9">
    <source>
        <dbReference type="EMBL" id="SLM34053.1"/>
    </source>
</evidence>
<evidence type="ECO:0000256" key="1">
    <source>
        <dbReference type="ARBA" id="ARBA00022679"/>
    </source>
</evidence>
<dbReference type="PANTHER" id="PTHR37984">
    <property type="entry name" value="PROTEIN CBG26694"/>
    <property type="match status" value="1"/>
</dbReference>